<evidence type="ECO:0000259" key="3">
    <source>
        <dbReference type="PROSITE" id="PS50977"/>
    </source>
</evidence>
<gene>
    <name evidence="4" type="ORF">Q5Y73_15675</name>
</gene>
<comment type="caution">
    <text evidence="4">The sequence shown here is derived from an EMBL/GenBank/DDBJ whole genome shotgun (WGS) entry which is preliminary data.</text>
</comment>
<organism evidence="4 5">
    <name type="scientific">Chengkuizengella axinellae</name>
    <dbReference type="NCBI Taxonomy" id="3064388"/>
    <lineage>
        <taxon>Bacteria</taxon>
        <taxon>Bacillati</taxon>
        <taxon>Bacillota</taxon>
        <taxon>Bacilli</taxon>
        <taxon>Bacillales</taxon>
        <taxon>Paenibacillaceae</taxon>
        <taxon>Chengkuizengella</taxon>
    </lineage>
</organism>
<dbReference type="Proteomes" id="UP001231941">
    <property type="component" value="Unassembled WGS sequence"/>
</dbReference>
<proteinExistence type="predicted"/>
<reference evidence="4 5" key="1">
    <citation type="submission" date="2023-08" db="EMBL/GenBank/DDBJ databases">
        <authorList>
            <person name="Park J.-S."/>
        </authorList>
    </citation>
    <scope>NUCLEOTIDE SEQUENCE [LARGE SCALE GENOMIC DNA]</scope>
    <source>
        <strain evidence="4 5">2205SS18-9</strain>
    </source>
</reference>
<dbReference type="Pfam" id="PF00440">
    <property type="entry name" value="TetR_N"/>
    <property type="match status" value="1"/>
</dbReference>
<feature type="DNA-binding region" description="H-T-H motif" evidence="2">
    <location>
        <begin position="32"/>
        <end position="51"/>
    </location>
</feature>
<dbReference type="PANTHER" id="PTHR43479">
    <property type="entry name" value="ACREF/ENVCD OPERON REPRESSOR-RELATED"/>
    <property type="match status" value="1"/>
</dbReference>
<evidence type="ECO:0000313" key="4">
    <source>
        <dbReference type="EMBL" id="MDP5275549.1"/>
    </source>
</evidence>
<dbReference type="SUPFAM" id="SSF46689">
    <property type="entry name" value="Homeodomain-like"/>
    <property type="match status" value="1"/>
</dbReference>
<name>A0ABT9J3H8_9BACL</name>
<protein>
    <submittedName>
        <fullName evidence="4">TetR/AcrR family transcriptional regulator</fullName>
    </submittedName>
</protein>
<evidence type="ECO:0000256" key="2">
    <source>
        <dbReference type="PROSITE-ProRule" id="PRU00335"/>
    </source>
</evidence>
<dbReference type="EMBL" id="JAVAMP010000008">
    <property type="protein sequence ID" value="MDP5275549.1"/>
    <property type="molecule type" value="Genomic_DNA"/>
</dbReference>
<feature type="domain" description="HTH tetR-type" evidence="3">
    <location>
        <begin position="9"/>
        <end position="69"/>
    </location>
</feature>
<evidence type="ECO:0000256" key="1">
    <source>
        <dbReference type="ARBA" id="ARBA00023125"/>
    </source>
</evidence>
<dbReference type="RefSeq" id="WP_305992855.1">
    <property type="nucleotide sequence ID" value="NZ_JAVAMP010000008.1"/>
</dbReference>
<dbReference type="Gene3D" id="1.10.357.10">
    <property type="entry name" value="Tetracycline Repressor, domain 2"/>
    <property type="match status" value="1"/>
</dbReference>
<dbReference type="PRINTS" id="PR00455">
    <property type="entry name" value="HTHTETR"/>
</dbReference>
<sequence>MAEKNSRQTTTKEKILQASLKLFSENGYKGATLKKIALEAGVTEMTVFRIFETKEKIYEEIMSTFSSAAPLIRAYLEKEATYDLETDLKNIAHIFYNQMLDNAHIIMIIFKEKDIKSVITEKSLLELKYLFVLYFEKMKEKGKMIDVNSDTITFAFLTSTIGTFMTRQRFPGIPFTPQEELIDTMIPVFARGLSVEQ</sequence>
<keyword evidence="1 2" id="KW-0238">DNA-binding</keyword>
<dbReference type="PANTHER" id="PTHR43479:SF11">
    <property type="entry name" value="ACREF_ENVCD OPERON REPRESSOR-RELATED"/>
    <property type="match status" value="1"/>
</dbReference>
<dbReference type="PROSITE" id="PS50977">
    <property type="entry name" value="HTH_TETR_2"/>
    <property type="match status" value="1"/>
</dbReference>
<accession>A0ABT9J3H8</accession>
<keyword evidence="5" id="KW-1185">Reference proteome</keyword>
<dbReference type="InterPro" id="IPR009057">
    <property type="entry name" value="Homeodomain-like_sf"/>
</dbReference>
<dbReference type="InterPro" id="IPR050624">
    <property type="entry name" value="HTH-type_Tx_Regulator"/>
</dbReference>
<evidence type="ECO:0000313" key="5">
    <source>
        <dbReference type="Proteomes" id="UP001231941"/>
    </source>
</evidence>
<dbReference type="InterPro" id="IPR001647">
    <property type="entry name" value="HTH_TetR"/>
</dbReference>